<dbReference type="GO" id="GO:0008734">
    <property type="term" value="F:L-aspartate oxidase activity"/>
    <property type="evidence" value="ECO:0007669"/>
    <property type="project" value="InterPro"/>
</dbReference>
<dbReference type="RefSeq" id="WP_076470891.1">
    <property type="nucleotide sequence ID" value="NZ_FTNF01000008.1"/>
</dbReference>
<dbReference type="PANTHER" id="PTHR42716">
    <property type="entry name" value="L-ASPARTATE OXIDASE"/>
    <property type="match status" value="1"/>
</dbReference>
<dbReference type="InterPro" id="IPR005288">
    <property type="entry name" value="NadB"/>
</dbReference>
<dbReference type="GO" id="GO:0009435">
    <property type="term" value="P:NAD+ biosynthetic process"/>
    <property type="evidence" value="ECO:0007669"/>
    <property type="project" value="InterPro"/>
</dbReference>
<dbReference type="Proteomes" id="UP000186004">
    <property type="component" value="Unassembled WGS sequence"/>
</dbReference>
<dbReference type="EMBL" id="FTNF01000008">
    <property type="protein sequence ID" value="SIR28494.1"/>
    <property type="molecule type" value="Genomic_DNA"/>
</dbReference>
<reference evidence="1 2" key="1">
    <citation type="submission" date="2017-01" db="EMBL/GenBank/DDBJ databases">
        <authorList>
            <person name="Mah S.A."/>
            <person name="Swanson W.J."/>
            <person name="Moy G.W."/>
            <person name="Vacquier V.D."/>
        </authorList>
    </citation>
    <scope>NUCLEOTIDE SEQUENCE [LARGE SCALE GENOMIC DNA]</scope>
    <source>
        <strain evidence="1 2">DSM 45758</strain>
    </source>
</reference>
<evidence type="ECO:0000313" key="1">
    <source>
        <dbReference type="EMBL" id="SIR28494.1"/>
    </source>
</evidence>
<proteinExistence type="predicted"/>
<dbReference type="OrthoDB" id="615715at2"/>
<dbReference type="AlphaFoldDB" id="A0A1N6ZNX1"/>
<evidence type="ECO:0000313" key="2">
    <source>
        <dbReference type="Proteomes" id="UP000186004"/>
    </source>
</evidence>
<dbReference type="Gene3D" id="3.40.50.720">
    <property type="entry name" value="NAD(P)-binding Rossmann-like Domain"/>
    <property type="match status" value="1"/>
</dbReference>
<dbReference type="PANTHER" id="PTHR42716:SF1">
    <property type="entry name" value="SLL0471 PROTEIN"/>
    <property type="match status" value="1"/>
</dbReference>
<dbReference type="InterPro" id="IPR036188">
    <property type="entry name" value="FAD/NAD-bd_sf"/>
</dbReference>
<dbReference type="Pfam" id="PF12831">
    <property type="entry name" value="FAD_oxidored"/>
    <property type="match status" value="1"/>
</dbReference>
<sequence length="524" mass="57313">MELDCDVLVVGAGCGGVAAAQSAARLGQTVILTDSTDWIGGQLTAQAVPPDEHPWVEHTGVTATYRQMRDAVREAYRRNRPLTPAALAAAHLNPGEAWVSNLAAEPTVVHEVLRDMLQPWLSMGQVRLLTRHEPASAEVTFDRVDAVTFTDTREGATVRITARYVLDATEEGDLLPLTGCEHVLGAESTAETGELHALTGPADPHDQQAITWCVALELRPGEDHTIDRPKEYDFWKSYRAAHWPGPQLGWVTEEPETGKPLRRPLFGAPGERDLWTFRRIRYGQHVNPAVPDITLVNWPQIDYWLTPITGVSAPERAAGLERARQLTLSFVHWLQTEAPRPDGGAGYPMLRPNGDVLGTTDGLAAAPYIREARRIRAEFTVLEQHVGVEARPGATSAETFDDSVGVGCYRIDLHPSTSGRGYLDIATYPFQVPLGALVPVRLENLVAAGKSLGVTHITNGCYRLHPVEWNVGEAAGALAAFSIKRGVPPRAVRSKPELCAEFQATLADLGVQMHWPDDIRVQTR</sequence>
<gene>
    <name evidence="1" type="ORF">SAMN05444858_10838</name>
</gene>
<protein>
    <submittedName>
        <fullName evidence="1">FAD dependent oxidoreductase</fullName>
    </submittedName>
</protein>
<keyword evidence="2" id="KW-1185">Reference proteome</keyword>
<name>A0A1N6ZNX1_9ACTN</name>
<dbReference type="SUPFAM" id="SSF51905">
    <property type="entry name" value="FAD/NAD(P)-binding domain"/>
    <property type="match status" value="1"/>
</dbReference>
<accession>A0A1N6ZNX1</accession>
<dbReference type="STRING" id="1198245.SAMN05444858_10838"/>
<organism evidence="1 2">
    <name type="scientific">Micromonospora avicenniae</name>
    <dbReference type="NCBI Taxonomy" id="1198245"/>
    <lineage>
        <taxon>Bacteria</taxon>
        <taxon>Bacillati</taxon>
        <taxon>Actinomycetota</taxon>
        <taxon>Actinomycetes</taxon>
        <taxon>Micromonosporales</taxon>
        <taxon>Micromonosporaceae</taxon>
        <taxon>Micromonospora</taxon>
    </lineage>
</organism>